<evidence type="ECO:0000256" key="4">
    <source>
        <dbReference type="ARBA" id="ARBA00022679"/>
    </source>
</evidence>
<dbReference type="InterPro" id="IPR004358">
    <property type="entry name" value="Sig_transdc_His_kin-like_C"/>
</dbReference>
<keyword evidence="7" id="KW-0175">Coiled coil</keyword>
<evidence type="ECO:0000256" key="7">
    <source>
        <dbReference type="SAM" id="Coils"/>
    </source>
</evidence>
<dbReference type="Gene3D" id="1.10.287.130">
    <property type="match status" value="1"/>
</dbReference>
<evidence type="ECO:0000256" key="5">
    <source>
        <dbReference type="ARBA" id="ARBA00022777"/>
    </source>
</evidence>
<dbReference type="InterPro" id="IPR029016">
    <property type="entry name" value="GAF-like_dom_sf"/>
</dbReference>
<protein>
    <recommendedName>
        <fullName evidence="2">histidine kinase</fullName>
        <ecNumber evidence="2">2.7.13.3</ecNumber>
    </recommendedName>
</protein>
<organism evidence="9 10">
    <name type="scientific">Calothrix parasitica NIES-267</name>
    <dbReference type="NCBI Taxonomy" id="1973488"/>
    <lineage>
        <taxon>Bacteria</taxon>
        <taxon>Bacillati</taxon>
        <taxon>Cyanobacteriota</taxon>
        <taxon>Cyanophyceae</taxon>
        <taxon>Nostocales</taxon>
        <taxon>Calotrichaceae</taxon>
        <taxon>Calothrix</taxon>
    </lineage>
</organism>
<dbReference type="InterPro" id="IPR019278">
    <property type="entry name" value="DICT_dom"/>
</dbReference>
<dbReference type="CDD" id="cd00082">
    <property type="entry name" value="HisKA"/>
    <property type="match status" value="1"/>
</dbReference>
<dbReference type="SMART" id="SM00065">
    <property type="entry name" value="GAF"/>
    <property type="match status" value="1"/>
</dbReference>
<evidence type="ECO:0000256" key="1">
    <source>
        <dbReference type="ARBA" id="ARBA00000085"/>
    </source>
</evidence>
<dbReference type="InterPro" id="IPR003018">
    <property type="entry name" value="GAF"/>
</dbReference>
<feature type="coiled-coil region" evidence="7">
    <location>
        <begin position="402"/>
        <end position="429"/>
    </location>
</feature>
<keyword evidence="5 9" id="KW-0418">Kinase</keyword>
<proteinExistence type="predicted"/>
<reference evidence="9 10" key="1">
    <citation type="submission" date="2017-06" db="EMBL/GenBank/DDBJ databases">
        <title>Genome sequencing of cyanobaciteial culture collection at National Institute for Environmental Studies (NIES).</title>
        <authorList>
            <person name="Hirose Y."/>
            <person name="Shimura Y."/>
            <person name="Fujisawa T."/>
            <person name="Nakamura Y."/>
            <person name="Kawachi M."/>
        </authorList>
    </citation>
    <scope>NUCLEOTIDE SEQUENCE [LARGE SCALE GENOMIC DNA]</scope>
    <source>
        <strain evidence="9 10">NIES-267</strain>
    </source>
</reference>
<gene>
    <name evidence="9" type="ORF">NIES267_35580</name>
</gene>
<dbReference type="AlphaFoldDB" id="A0A1Z4LS37"/>
<dbReference type="InterPro" id="IPR036097">
    <property type="entry name" value="HisK_dim/P_sf"/>
</dbReference>
<dbReference type="PROSITE" id="PS50109">
    <property type="entry name" value="HIS_KIN"/>
    <property type="match status" value="1"/>
</dbReference>
<dbReference type="Pfam" id="PF01590">
    <property type="entry name" value="GAF"/>
    <property type="match status" value="1"/>
</dbReference>
<name>A0A1Z4LS37_9CYAN</name>
<dbReference type="PRINTS" id="PR00344">
    <property type="entry name" value="BCTRLSENSOR"/>
</dbReference>
<dbReference type="SMART" id="SM00387">
    <property type="entry name" value="HATPase_c"/>
    <property type="match status" value="1"/>
</dbReference>
<dbReference type="SUPFAM" id="SSF47384">
    <property type="entry name" value="Homodimeric domain of signal transducing histidine kinase"/>
    <property type="match status" value="1"/>
</dbReference>
<dbReference type="SUPFAM" id="SSF55874">
    <property type="entry name" value="ATPase domain of HSP90 chaperone/DNA topoisomerase II/histidine kinase"/>
    <property type="match status" value="1"/>
</dbReference>
<sequence>MYLSIQEMNISQQSLLQNLLLTNKFLRPQVYFKASLTALSHAMEDLVIVGNEEPLVIANFQQERFYRQETRRYVRIAKRSDQVYVLAAPDSGLVATSQPYTVVPFDSNDDLLAQEWHLVIVAQKYSACIVCREFSAPVEGVSFDELRQFKGIWTFEREVSKTAATLLLDRILNYQPELAEKVAIAKQRYGLESNNKPQTQNDEVLAIDARLFTGRLVNYLQSSQYKQLKSYRTILQKETFERLINRVTAFIRNSLNSEEILTNTVRELGRVFSPCRSIFYSYPLEEDTSINYEWVADVYPSMKGENWTIANHTLFENALEKNRVIAINDITQDLGIQSQPELSDNFDFWQIRSFLLVPIRYQETWLGILEIHHCGNQPYNWNDSEITFVEVIATQVAIALVQAQAYRNLETLNRRLADLERTQTNLIAIVGHELRTPLSTIQICLETLALEENIPIEVQETMLDTALGDSERMGRLIGDFLTLSKLEANTARSQLEASSLEESLSLVLGSFKRRNSSNNLPQIVIDLSSDLPLVQAEREGLIEIFSKLLDNAYKFTPTDGKITISAQYHENSFKEESEKQLPSNQLEIIVKDTGRGIEIVDLERIFQRFYQQENFLQRTIGGTGLGLAICRQIIQKLGGRIWAISNGKNQGSEFHFTLPIAD</sequence>
<dbReference type="Gene3D" id="3.30.565.10">
    <property type="entry name" value="Histidine kinase-like ATPase, C-terminal domain"/>
    <property type="match status" value="1"/>
</dbReference>
<dbReference type="InterPro" id="IPR005467">
    <property type="entry name" value="His_kinase_dom"/>
</dbReference>
<dbReference type="InterPro" id="IPR050736">
    <property type="entry name" value="Sensor_HK_Regulatory"/>
</dbReference>
<dbReference type="Pfam" id="PF02518">
    <property type="entry name" value="HATPase_c"/>
    <property type="match status" value="1"/>
</dbReference>
<dbReference type="Proteomes" id="UP000218418">
    <property type="component" value="Chromosome"/>
</dbReference>
<dbReference type="InterPro" id="IPR003661">
    <property type="entry name" value="HisK_dim/P_dom"/>
</dbReference>
<keyword evidence="3" id="KW-0597">Phosphoprotein</keyword>
<comment type="catalytic activity">
    <reaction evidence="1">
        <text>ATP + protein L-histidine = ADP + protein N-phospho-L-histidine.</text>
        <dbReference type="EC" id="2.7.13.3"/>
    </reaction>
</comment>
<keyword evidence="10" id="KW-1185">Reference proteome</keyword>
<dbReference type="PANTHER" id="PTHR43711:SF26">
    <property type="entry name" value="SENSOR HISTIDINE KINASE RCSC"/>
    <property type="match status" value="1"/>
</dbReference>
<accession>A0A1Z4LS37</accession>
<dbReference type="EC" id="2.7.13.3" evidence="2"/>
<evidence type="ECO:0000259" key="8">
    <source>
        <dbReference type="PROSITE" id="PS50109"/>
    </source>
</evidence>
<dbReference type="GO" id="GO:0000155">
    <property type="term" value="F:phosphorelay sensor kinase activity"/>
    <property type="evidence" value="ECO:0007669"/>
    <property type="project" value="InterPro"/>
</dbReference>
<evidence type="ECO:0000313" key="9">
    <source>
        <dbReference type="EMBL" id="BAY84063.1"/>
    </source>
</evidence>
<dbReference type="Pfam" id="PF00512">
    <property type="entry name" value="HisKA"/>
    <property type="match status" value="1"/>
</dbReference>
<dbReference type="SMART" id="SM00388">
    <property type="entry name" value="HisKA"/>
    <property type="match status" value="1"/>
</dbReference>
<dbReference type="InterPro" id="IPR033415">
    <property type="entry name" value="CHASE6_C"/>
</dbReference>
<dbReference type="PANTHER" id="PTHR43711">
    <property type="entry name" value="TWO-COMPONENT HISTIDINE KINASE"/>
    <property type="match status" value="1"/>
</dbReference>
<dbReference type="InterPro" id="IPR003594">
    <property type="entry name" value="HATPase_dom"/>
</dbReference>
<dbReference type="Gene3D" id="3.30.450.40">
    <property type="match status" value="1"/>
</dbReference>
<keyword evidence="6" id="KW-0902">Two-component regulatory system</keyword>
<evidence type="ECO:0000256" key="2">
    <source>
        <dbReference type="ARBA" id="ARBA00012438"/>
    </source>
</evidence>
<evidence type="ECO:0000256" key="3">
    <source>
        <dbReference type="ARBA" id="ARBA00022553"/>
    </source>
</evidence>
<dbReference type="Pfam" id="PF17150">
    <property type="entry name" value="CHASE6_C"/>
    <property type="match status" value="1"/>
</dbReference>
<evidence type="ECO:0000256" key="6">
    <source>
        <dbReference type="ARBA" id="ARBA00023012"/>
    </source>
</evidence>
<dbReference type="Pfam" id="PF10069">
    <property type="entry name" value="DICT"/>
    <property type="match status" value="1"/>
</dbReference>
<dbReference type="SUPFAM" id="SSF55781">
    <property type="entry name" value="GAF domain-like"/>
    <property type="match status" value="1"/>
</dbReference>
<keyword evidence="4" id="KW-0808">Transferase</keyword>
<feature type="domain" description="Histidine kinase" evidence="8">
    <location>
        <begin position="429"/>
        <end position="662"/>
    </location>
</feature>
<dbReference type="EMBL" id="AP018227">
    <property type="protein sequence ID" value="BAY84063.1"/>
    <property type="molecule type" value="Genomic_DNA"/>
</dbReference>
<dbReference type="InterPro" id="IPR036890">
    <property type="entry name" value="HATPase_C_sf"/>
</dbReference>
<evidence type="ECO:0000313" key="10">
    <source>
        <dbReference type="Proteomes" id="UP000218418"/>
    </source>
</evidence>